<dbReference type="VEuPathDB" id="TriTrypDB:TM35_000361250"/>
<feature type="compositionally biased region" description="Low complexity" evidence="2">
    <location>
        <begin position="580"/>
        <end position="597"/>
    </location>
</feature>
<feature type="coiled-coil region" evidence="1">
    <location>
        <begin position="523"/>
        <end position="550"/>
    </location>
</feature>
<feature type="region of interest" description="Disordered" evidence="2">
    <location>
        <begin position="577"/>
        <end position="625"/>
    </location>
</feature>
<name>A0A1X0NKL3_9TRYP</name>
<comment type="caution">
    <text evidence="3">The sequence shown here is derived from an EMBL/GenBank/DDBJ whole genome shotgun (WGS) entry which is preliminary data.</text>
</comment>
<dbReference type="STRING" id="67003.A0A1X0NKL3"/>
<dbReference type="OrthoDB" id="276237at2759"/>
<accession>A0A1X0NKL3</accession>
<evidence type="ECO:0000256" key="2">
    <source>
        <dbReference type="SAM" id="MobiDB-lite"/>
    </source>
</evidence>
<dbReference type="GeneID" id="39989090"/>
<keyword evidence="1" id="KW-0175">Coiled coil</keyword>
<proteinExistence type="predicted"/>
<protein>
    <recommendedName>
        <fullName evidence="5">Kinesin motor domain-containing protein</fullName>
    </recommendedName>
</protein>
<dbReference type="InterPro" id="IPR036961">
    <property type="entry name" value="Kinesin_motor_dom_sf"/>
</dbReference>
<dbReference type="InterPro" id="IPR027417">
    <property type="entry name" value="P-loop_NTPase"/>
</dbReference>
<organism evidence="3 4">
    <name type="scientific">Trypanosoma theileri</name>
    <dbReference type="NCBI Taxonomy" id="67003"/>
    <lineage>
        <taxon>Eukaryota</taxon>
        <taxon>Discoba</taxon>
        <taxon>Euglenozoa</taxon>
        <taxon>Kinetoplastea</taxon>
        <taxon>Metakinetoplastina</taxon>
        <taxon>Trypanosomatida</taxon>
        <taxon>Trypanosomatidae</taxon>
        <taxon>Trypanosoma</taxon>
    </lineage>
</organism>
<sequence length="625" mass="70844">MDRSSKTSSPTPTSPRPVVKNILKNVESHVRLMSHLENTSTSSSYTALRLKDTQTDTWSESFNVTRVHRATPTNTFYQELIAPCVANSMAGQSYLFLVSGPCESGRSQTLYGSPHHSEKGIIELTAEDLLRYTKTTIGDGEENNGRRATVTHSAFVTRGSQMLETVTGEPVPIVEFPPPLGPTALPHMQLLESAPNAVQIPVKKHMDTSCIVQFQIYAPVDAAGRRSMGTITFVDVAAFRPPYCSEVRHLVETVRRVAGLSNSGDPCFKQTKLTSLLEPALVGYITLMSITTISGRADLHEPACGALRFAESISRIHQVLMLVHINTPKWLMETAERLEELRMQRERLFAEQYARGVYDFYLIANKWLAEHVADVDGTFDKLLEETERVREEVAREVETQAKELQARIEEEEEECAVQMEEARAAEAVANTHLEEVKRLDETIAALDQQLTQGDFYSDHKISEMRIEISTLENETNMQRQELTQLEKEEKLYASKYREVVDVLEKYAEDLAMAQMHFIHATEMNDINQKKQQLEADLELASRVAQRATDNLRVDRERRSKLSRLTMMEQKVEALRERVNPNRNSTSNTNNRNSVSCNKTERCEESVSQSPGNRRRRYVSPRYSAI</sequence>
<evidence type="ECO:0000256" key="1">
    <source>
        <dbReference type="SAM" id="Coils"/>
    </source>
</evidence>
<evidence type="ECO:0000313" key="4">
    <source>
        <dbReference type="Proteomes" id="UP000192257"/>
    </source>
</evidence>
<dbReference type="AlphaFoldDB" id="A0A1X0NKL3"/>
<gene>
    <name evidence="3" type="ORF">TM35_000361250</name>
</gene>
<keyword evidence="4" id="KW-1185">Reference proteome</keyword>
<dbReference type="RefSeq" id="XP_028879331.1">
    <property type="nucleotide sequence ID" value="XM_029029310.1"/>
</dbReference>
<dbReference type="SUPFAM" id="SSF52540">
    <property type="entry name" value="P-loop containing nucleoside triphosphate hydrolases"/>
    <property type="match status" value="1"/>
</dbReference>
<dbReference type="Proteomes" id="UP000192257">
    <property type="component" value="Unassembled WGS sequence"/>
</dbReference>
<dbReference type="Gene3D" id="3.40.850.10">
    <property type="entry name" value="Kinesin motor domain"/>
    <property type="match status" value="1"/>
</dbReference>
<evidence type="ECO:0008006" key="5">
    <source>
        <dbReference type="Google" id="ProtNLM"/>
    </source>
</evidence>
<feature type="coiled-coil region" evidence="1">
    <location>
        <begin position="383"/>
        <end position="488"/>
    </location>
</feature>
<dbReference type="EMBL" id="NBCO01000036">
    <property type="protein sequence ID" value="ORC85265.1"/>
    <property type="molecule type" value="Genomic_DNA"/>
</dbReference>
<reference evidence="3 4" key="1">
    <citation type="submission" date="2017-03" db="EMBL/GenBank/DDBJ databases">
        <title>An alternative strategy for trypanosome survival in the mammalian bloodstream revealed through genome and transcriptome analysis of the ubiquitous bovine parasite Trypanosoma (Megatrypanum) theileri.</title>
        <authorList>
            <person name="Kelly S."/>
            <person name="Ivens A."/>
            <person name="Mott A."/>
            <person name="O'Neill E."/>
            <person name="Emms D."/>
            <person name="Macleod O."/>
            <person name="Voorheis P."/>
            <person name="Matthews J."/>
            <person name="Matthews K."/>
            <person name="Carrington M."/>
        </authorList>
    </citation>
    <scope>NUCLEOTIDE SEQUENCE [LARGE SCALE GENOMIC DNA]</scope>
    <source>
        <strain evidence="3">Edinburgh</strain>
    </source>
</reference>
<evidence type="ECO:0000313" key="3">
    <source>
        <dbReference type="EMBL" id="ORC85265.1"/>
    </source>
</evidence>